<evidence type="ECO:0000313" key="2">
    <source>
        <dbReference type="EMBL" id="GMN49416.1"/>
    </source>
</evidence>
<protein>
    <recommendedName>
        <fullName evidence="1">Endoplasmic reticulum vesicle transporter C-terminal domain-containing protein</fullName>
    </recommendedName>
</protein>
<accession>A0AA88AVN2</accession>
<feature type="domain" description="Endoplasmic reticulum vesicle transporter C-terminal" evidence="1">
    <location>
        <begin position="46"/>
        <end position="149"/>
    </location>
</feature>
<dbReference type="PANTHER" id="PTHR10984">
    <property type="entry name" value="ENDOPLASMIC RETICULUM-GOLGI INTERMEDIATE COMPARTMENT PROTEIN"/>
    <property type="match status" value="1"/>
</dbReference>
<dbReference type="Proteomes" id="UP001187192">
    <property type="component" value="Unassembled WGS sequence"/>
</dbReference>
<sequence length="149" mass="16931">MQKSPSQRIVEQKMIYSLPVTFAHNTLGRIAQVFSPLSDKEKLVAEVREAYRKKGWALTHADLIDQCKREGFVQQIKDEDGEGCNIEGSLEVNKVAGSFHFAPGKSFHQANIHMFNLLDFDRDYYNISHRVNRLAFGDYFPGAINPLDG</sequence>
<dbReference type="GO" id="GO:0005783">
    <property type="term" value="C:endoplasmic reticulum"/>
    <property type="evidence" value="ECO:0007669"/>
    <property type="project" value="TreeGrafter"/>
</dbReference>
<dbReference type="GO" id="GO:0030134">
    <property type="term" value="C:COPII-coated ER to Golgi transport vesicle"/>
    <property type="evidence" value="ECO:0007669"/>
    <property type="project" value="TreeGrafter"/>
</dbReference>
<dbReference type="InterPro" id="IPR045888">
    <property type="entry name" value="Erv"/>
</dbReference>
<reference evidence="2" key="1">
    <citation type="submission" date="2023-07" db="EMBL/GenBank/DDBJ databases">
        <title>draft genome sequence of fig (Ficus carica).</title>
        <authorList>
            <person name="Takahashi T."/>
            <person name="Nishimura K."/>
        </authorList>
    </citation>
    <scope>NUCLEOTIDE SEQUENCE</scope>
</reference>
<dbReference type="Pfam" id="PF07970">
    <property type="entry name" value="COPIIcoated_ERV"/>
    <property type="match status" value="1"/>
</dbReference>
<keyword evidence="3" id="KW-1185">Reference proteome</keyword>
<evidence type="ECO:0000259" key="1">
    <source>
        <dbReference type="Pfam" id="PF07970"/>
    </source>
</evidence>
<dbReference type="InterPro" id="IPR012936">
    <property type="entry name" value="Erv_C"/>
</dbReference>
<dbReference type="AlphaFoldDB" id="A0AA88AVN2"/>
<evidence type="ECO:0000313" key="3">
    <source>
        <dbReference type="Proteomes" id="UP001187192"/>
    </source>
</evidence>
<dbReference type="EMBL" id="BTGU01000031">
    <property type="protein sequence ID" value="GMN49416.1"/>
    <property type="molecule type" value="Genomic_DNA"/>
</dbReference>
<proteinExistence type="predicted"/>
<name>A0AA88AVN2_FICCA</name>
<gene>
    <name evidence="2" type="ORF">TIFTF001_018586</name>
</gene>
<organism evidence="2 3">
    <name type="scientific">Ficus carica</name>
    <name type="common">Common fig</name>
    <dbReference type="NCBI Taxonomy" id="3494"/>
    <lineage>
        <taxon>Eukaryota</taxon>
        <taxon>Viridiplantae</taxon>
        <taxon>Streptophyta</taxon>
        <taxon>Embryophyta</taxon>
        <taxon>Tracheophyta</taxon>
        <taxon>Spermatophyta</taxon>
        <taxon>Magnoliopsida</taxon>
        <taxon>eudicotyledons</taxon>
        <taxon>Gunneridae</taxon>
        <taxon>Pentapetalae</taxon>
        <taxon>rosids</taxon>
        <taxon>fabids</taxon>
        <taxon>Rosales</taxon>
        <taxon>Moraceae</taxon>
        <taxon>Ficeae</taxon>
        <taxon>Ficus</taxon>
    </lineage>
</organism>
<dbReference type="PANTHER" id="PTHR10984:SF55">
    <property type="entry name" value="ENDOPLASMIC RETICULUM VESICLE TRANSPORTER C-TERMINAL DOMAIN-CONTAINING PROTEIN"/>
    <property type="match status" value="1"/>
</dbReference>
<comment type="caution">
    <text evidence="2">The sequence shown here is derived from an EMBL/GenBank/DDBJ whole genome shotgun (WGS) entry which is preliminary data.</text>
</comment>